<feature type="region of interest" description="Disordered" evidence="1">
    <location>
        <begin position="1"/>
        <end position="23"/>
    </location>
</feature>
<evidence type="ECO:0000313" key="2">
    <source>
        <dbReference type="EMBL" id="CAK9249653.1"/>
    </source>
</evidence>
<evidence type="ECO:0000313" key="3">
    <source>
        <dbReference type="Proteomes" id="UP001497444"/>
    </source>
</evidence>
<reference evidence="2" key="1">
    <citation type="submission" date="2024-02" db="EMBL/GenBank/DDBJ databases">
        <authorList>
            <consortium name="ELIXIR-Norway"/>
            <consortium name="Elixir Norway"/>
        </authorList>
    </citation>
    <scope>NUCLEOTIDE SEQUENCE</scope>
</reference>
<comment type="caution">
    <text evidence="2">The sequence shown here is derived from an EMBL/GenBank/DDBJ whole genome shotgun (WGS) entry which is preliminary data.</text>
</comment>
<name>A0ABP0V5K2_9BRYO</name>
<proteinExistence type="predicted"/>
<sequence>MIQKFKAATGPKPVTTQKIAESWSPEERKAAAKLYKETKQEILDPSGTSLESLLAQALSGSDLHHQRFKGSLDTMGMPTREACIKCHSSPANPGVFTPVAQRILKSREDLEKVGYDEEAIRGLLETMHH</sequence>
<dbReference type="Proteomes" id="UP001497444">
    <property type="component" value="Unassembled WGS sequence"/>
</dbReference>
<dbReference type="EMBL" id="CAXAQS010000022">
    <property type="protein sequence ID" value="CAK9249653.1"/>
    <property type="molecule type" value="Genomic_DNA"/>
</dbReference>
<evidence type="ECO:0008006" key="4">
    <source>
        <dbReference type="Google" id="ProtNLM"/>
    </source>
</evidence>
<keyword evidence="3" id="KW-1185">Reference proteome</keyword>
<organism evidence="2 3">
    <name type="scientific">Sphagnum jensenii</name>
    <dbReference type="NCBI Taxonomy" id="128206"/>
    <lineage>
        <taxon>Eukaryota</taxon>
        <taxon>Viridiplantae</taxon>
        <taxon>Streptophyta</taxon>
        <taxon>Embryophyta</taxon>
        <taxon>Bryophyta</taxon>
        <taxon>Sphagnophytina</taxon>
        <taxon>Sphagnopsida</taxon>
        <taxon>Sphagnales</taxon>
        <taxon>Sphagnaceae</taxon>
        <taxon>Sphagnum</taxon>
    </lineage>
</organism>
<protein>
    <recommendedName>
        <fullName evidence="4">Cytochrome c domain-containing protein</fullName>
    </recommendedName>
</protein>
<evidence type="ECO:0000256" key="1">
    <source>
        <dbReference type="SAM" id="MobiDB-lite"/>
    </source>
</evidence>
<accession>A0ABP0V5K2</accession>
<gene>
    <name evidence="2" type="ORF">CSSPJE1EN1_LOCUS25031</name>
</gene>